<keyword evidence="1" id="KW-0472">Membrane</keyword>
<dbReference type="AlphaFoldDB" id="A0A1W1ZWE2"/>
<keyword evidence="1" id="KW-0812">Transmembrane</keyword>
<evidence type="ECO:0000256" key="1">
    <source>
        <dbReference type="SAM" id="Phobius"/>
    </source>
</evidence>
<dbReference type="STRING" id="475255.SAMN04488101_101106"/>
<accession>A0A1W1ZWE2</accession>
<dbReference type="EMBL" id="FWYB01000001">
    <property type="protein sequence ID" value="SMC52727.1"/>
    <property type="molecule type" value="Genomic_DNA"/>
</dbReference>
<protein>
    <submittedName>
        <fullName evidence="2">Uncharacterized protein</fullName>
    </submittedName>
</protein>
<organism evidence="2 3">
    <name type="scientific">Pedobacter nyackensis</name>
    <dbReference type="NCBI Taxonomy" id="475255"/>
    <lineage>
        <taxon>Bacteria</taxon>
        <taxon>Pseudomonadati</taxon>
        <taxon>Bacteroidota</taxon>
        <taxon>Sphingobacteriia</taxon>
        <taxon>Sphingobacteriales</taxon>
        <taxon>Sphingobacteriaceae</taxon>
        <taxon>Pedobacter</taxon>
    </lineage>
</organism>
<proteinExistence type="predicted"/>
<evidence type="ECO:0000313" key="3">
    <source>
        <dbReference type="Proteomes" id="UP000192678"/>
    </source>
</evidence>
<keyword evidence="1" id="KW-1133">Transmembrane helix</keyword>
<dbReference type="Proteomes" id="UP000192678">
    <property type="component" value="Unassembled WGS sequence"/>
</dbReference>
<dbReference type="OrthoDB" id="1372378at2"/>
<name>A0A1W1ZWE2_9SPHI</name>
<keyword evidence="3" id="KW-1185">Reference proteome</keyword>
<evidence type="ECO:0000313" key="2">
    <source>
        <dbReference type="EMBL" id="SMC52727.1"/>
    </source>
</evidence>
<feature type="transmembrane region" description="Helical" evidence="1">
    <location>
        <begin position="20"/>
        <end position="36"/>
    </location>
</feature>
<sequence length="194" mass="22751">MLNTDLFKFPFISEVWGTSSDWVMVLVTGITAYFLWRTLRSQTTVQNLQQDLHRIEVERFIKDQNLKMSIVIFQPDIVKQGDNIINYIFRVEVKPMNGGCKNLKATLKLKNGNIIWIEKLNPHRISYQSTNDPFTLKFRGEIEKKYFLQVDDVVYVEIEFENLLGYRFTQKSYCPFSITGMFGQSNSDPIFLPN</sequence>
<reference evidence="2 3" key="1">
    <citation type="submission" date="2017-04" db="EMBL/GenBank/DDBJ databases">
        <authorList>
            <person name="Afonso C.L."/>
            <person name="Miller P.J."/>
            <person name="Scott M.A."/>
            <person name="Spackman E."/>
            <person name="Goraichik I."/>
            <person name="Dimitrov K.M."/>
            <person name="Suarez D.L."/>
            <person name="Swayne D.E."/>
        </authorList>
    </citation>
    <scope>NUCLEOTIDE SEQUENCE [LARGE SCALE GENOMIC DNA]</scope>
    <source>
        <strain evidence="2 3">DSM 19625</strain>
    </source>
</reference>
<dbReference type="RefSeq" id="WP_084286713.1">
    <property type="nucleotide sequence ID" value="NZ_FWYB01000001.1"/>
</dbReference>
<gene>
    <name evidence="2" type="ORF">SAMN04488101_101106</name>
</gene>